<gene>
    <name evidence="2" type="ORF">E2C01_053600</name>
</gene>
<accession>A0A5B7GPV8</accession>
<feature type="compositionally biased region" description="Polar residues" evidence="1">
    <location>
        <begin position="83"/>
        <end position="98"/>
    </location>
</feature>
<evidence type="ECO:0000313" key="2">
    <source>
        <dbReference type="EMBL" id="MPC59576.1"/>
    </source>
</evidence>
<dbReference type="AlphaFoldDB" id="A0A5B7GPV8"/>
<evidence type="ECO:0000256" key="1">
    <source>
        <dbReference type="SAM" id="MobiDB-lite"/>
    </source>
</evidence>
<dbReference type="EMBL" id="VSRR010016681">
    <property type="protein sequence ID" value="MPC59576.1"/>
    <property type="molecule type" value="Genomic_DNA"/>
</dbReference>
<organism evidence="2 3">
    <name type="scientific">Portunus trituberculatus</name>
    <name type="common">Swimming crab</name>
    <name type="synonym">Neptunus trituberculatus</name>
    <dbReference type="NCBI Taxonomy" id="210409"/>
    <lineage>
        <taxon>Eukaryota</taxon>
        <taxon>Metazoa</taxon>
        <taxon>Ecdysozoa</taxon>
        <taxon>Arthropoda</taxon>
        <taxon>Crustacea</taxon>
        <taxon>Multicrustacea</taxon>
        <taxon>Malacostraca</taxon>
        <taxon>Eumalacostraca</taxon>
        <taxon>Eucarida</taxon>
        <taxon>Decapoda</taxon>
        <taxon>Pleocyemata</taxon>
        <taxon>Brachyura</taxon>
        <taxon>Eubrachyura</taxon>
        <taxon>Portunoidea</taxon>
        <taxon>Portunidae</taxon>
        <taxon>Portuninae</taxon>
        <taxon>Portunus</taxon>
    </lineage>
</organism>
<feature type="region of interest" description="Disordered" evidence="1">
    <location>
        <begin position="80"/>
        <end position="104"/>
    </location>
</feature>
<reference evidence="2 3" key="1">
    <citation type="submission" date="2019-05" db="EMBL/GenBank/DDBJ databases">
        <title>Another draft genome of Portunus trituberculatus and its Hox gene families provides insights of decapod evolution.</title>
        <authorList>
            <person name="Jeong J.-H."/>
            <person name="Song I."/>
            <person name="Kim S."/>
            <person name="Choi T."/>
            <person name="Kim D."/>
            <person name="Ryu S."/>
            <person name="Kim W."/>
        </authorList>
    </citation>
    <scope>NUCLEOTIDE SEQUENCE [LARGE SCALE GENOMIC DNA]</scope>
    <source>
        <tissue evidence="2">Muscle</tissue>
    </source>
</reference>
<name>A0A5B7GPV8_PORTR</name>
<sequence>MLDSVISDYQEDRLQCHQLGLVGSSDHHTVLTQLEVGVAWDETTTCTIWLWNKADWASLRHDLIHTPWATLLQGEAEREALALTSSPSRDTTSHTGNTPPDRRISHGLATIAVLLPRQSMFPSKHSCICGVKKSLPAHTIGISGEVAS</sequence>
<evidence type="ECO:0000313" key="3">
    <source>
        <dbReference type="Proteomes" id="UP000324222"/>
    </source>
</evidence>
<proteinExistence type="predicted"/>
<keyword evidence="3" id="KW-1185">Reference proteome</keyword>
<dbReference type="Proteomes" id="UP000324222">
    <property type="component" value="Unassembled WGS sequence"/>
</dbReference>
<protein>
    <submittedName>
        <fullName evidence="2">Uncharacterized protein</fullName>
    </submittedName>
</protein>
<comment type="caution">
    <text evidence="2">The sequence shown here is derived from an EMBL/GenBank/DDBJ whole genome shotgun (WGS) entry which is preliminary data.</text>
</comment>